<dbReference type="Proteomes" id="UP000503820">
    <property type="component" value="Unassembled WGS sequence"/>
</dbReference>
<dbReference type="PANTHER" id="PTHR30004:SF3">
    <property type="entry name" value="4-HYDROXYTHREONINE-4-PHOSPHATE DEHYDROGENASE 2-RELATED"/>
    <property type="match status" value="1"/>
</dbReference>
<dbReference type="Gene3D" id="3.40.718.10">
    <property type="entry name" value="Isopropylmalate Dehydrogenase"/>
    <property type="match status" value="1"/>
</dbReference>
<evidence type="ECO:0000313" key="5">
    <source>
        <dbReference type="Proteomes" id="UP000503820"/>
    </source>
</evidence>
<keyword evidence="2" id="KW-0560">Oxidoreductase</keyword>
<dbReference type="SUPFAM" id="SSF53659">
    <property type="entry name" value="Isocitrate/Isopropylmalate dehydrogenase-like"/>
    <property type="match status" value="1"/>
</dbReference>
<evidence type="ECO:0000256" key="3">
    <source>
        <dbReference type="ARBA" id="ARBA00023027"/>
    </source>
</evidence>
<dbReference type="Pfam" id="PF04166">
    <property type="entry name" value="PdxA"/>
    <property type="match status" value="1"/>
</dbReference>
<keyword evidence="3" id="KW-0520">NAD</keyword>
<reference evidence="4 5" key="1">
    <citation type="submission" date="2020-05" db="EMBL/GenBank/DDBJ databases">
        <title>Draft genome sequence of Desulfovibrio psychrotolerans JS1T.</title>
        <authorList>
            <person name="Ueno A."/>
            <person name="Tamazawa S."/>
            <person name="Tamamura S."/>
            <person name="Murakami T."/>
            <person name="Kiyama T."/>
            <person name="Inomata H."/>
            <person name="Amano Y."/>
            <person name="Miyakawa K."/>
            <person name="Tamaki H."/>
            <person name="Naganuma T."/>
            <person name="Kaneko K."/>
        </authorList>
    </citation>
    <scope>NUCLEOTIDE SEQUENCE [LARGE SCALE GENOMIC DNA]</scope>
    <source>
        <strain evidence="4 5">JS1</strain>
    </source>
</reference>
<comment type="caution">
    <text evidence="4">The sequence shown here is derived from an EMBL/GenBank/DDBJ whole genome shotgun (WGS) entry which is preliminary data.</text>
</comment>
<keyword evidence="5" id="KW-1185">Reference proteome</keyword>
<dbReference type="EMBL" id="BLVP01000001">
    <property type="protein sequence ID" value="GFM35672.1"/>
    <property type="molecule type" value="Genomic_DNA"/>
</dbReference>
<dbReference type="PANTHER" id="PTHR30004">
    <property type="entry name" value="4-HYDROXYTHREONINE-4-PHOSPHATE DEHYDROGENASE"/>
    <property type="match status" value="1"/>
</dbReference>
<keyword evidence="1" id="KW-0479">Metal-binding</keyword>
<dbReference type="AlphaFoldDB" id="A0A7J0BR70"/>
<evidence type="ECO:0000256" key="2">
    <source>
        <dbReference type="ARBA" id="ARBA00023002"/>
    </source>
</evidence>
<dbReference type="InterPro" id="IPR005255">
    <property type="entry name" value="PdxA_fam"/>
</dbReference>
<dbReference type="GO" id="GO:0051287">
    <property type="term" value="F:NAD binding"/>
    <property type="evidence" value="ECO:0007669"/>
    <property type="project" value="InterPro"/>
</dbReference>
<evidence type="ECO:0008006" key="6">
    <source>
        <dbReference type="Google" id="ProtNLM"/>
    </source>
</evidence>
<protein>
    <recommendedName>
        <fullName evidence="6">4-hydroxythreonine-4-phosphate dehydrogenase</fullName>
    </recommendedName>
</protein>
<accession>A0A7J0BR70</accession>
<dbReference type="GO" id="GO:0046872">
    <property type="term" value="F:metal ion binding"/>
    <property type="evidence" value="ECO:0007669"/>
    <property type="project" value="UniProtKB-KW"/>
</dbReference>
<organism evidence="4 5">
    <name type="scientific">Desulfovibrio psychrotolerans</name>
    <dbReference type="NCBI Taxonomy" id="415242"/>
    <lineage>
        <taxon>Bacteria</taxon>
        <taxon>Pseudomonadati</taxon>
        <taxon>Thermodesulfobacteriota</taxon>
        <taxon>Desulfovibrionia</taxon>
        <taxon>Desulfovibrionales</taxon>
        <taxon>Desulfovibrionaceae</taxon>
        <taxon>Desulfovibrio</taxon>
    </lineage>
</organism>
<sequence>MRLTAAKAGLAGVYAVVRWLFCAFIFSLTNGDAVTMRPLLVTLGDPNGLGPELACRLLGMGGSGSLPLVPLILVGPEAALRMHAERLGTGIFWTRIADPARVTGDEPGVFLYEPPALEGLPLHMGTATPHGGRGAGVSLEAACRLIRDGVAEGVVTLPLHKAMLQEAGFDFPGHTEFLARFAGLRDDEVCMHLCGPKLRVSLVTAHPPLREVPDLITRERVKLCIALTVGFVRRLGLGGPVAVCGLNPHAGESGRIGREEVEIIGPAVEDARKRGLAVEGPLPADTVFFRAAKGEFAAVLAMYHDQGLGPLKLMHFSRAVNVTLGLPFVRTSVDHGTGFDITGRDVAETGSFEEALKLAAMMTGWLG</sequence>
<evidence type="ECO:0000256" key="1">
    <source>
        <dbReference type="ARBA" id="ARBA00022723"/>
    </source>
</evidence>
<gene>
    <name evidence="4" type="ORF">DSM19430T_03560</name>
</gene>
<evidence type="ECO:0000313" key="4">
    <source>
        <dbReference type="EMBL" id="GFM35672.1"/>
    </source>
</evidence>
<proteinExistence type="predicted"/>
<dbReference type="NCBIfam" id="TIGR00557">
    <property type="entry name" value="pdxA"/>
    <property type="match status" value="1"/>
</dbReference>
<dbReference type="GO" id="GO:0016491">
    <property type="term" value="F:oxidoreductase activity"/>
    <property type="evidence" value="ECO:0007669"/>
    <property type="project" value="UniProtKB-KW"/>
</dbReference>
<name>A0A7J0BR70_9BACT</name>